<keyword evidence="4" id="KW-1185">Reference proteome</keyword>
<feature type="compositionally biased region" description="Basic and acidic residues" evidence="1">
    <location>
        <begin position="54"/>
        <end position="64"/>
    </location>
</feature>
<sequence>MAFLVGVGHGTGVVPARRRPIVCKRKEKPNKGKSKKKGGRFSPAGAGPSSSAARAEKSTSRVEETGGSNSTLPSATARQGPVVSTEGLTERIDLSKTVSFSAEGQSGGGKRKFDDEEWVEWDREAVGEWEQPKGFFDFLNSLPPEILRLDFPSFAEAFKLIVVIIALFFIIASFTYTVDGFYLAIARNFFGADFFFH</sequence>
<dbReference type="AlphaFoldDB" id="A0AAV8UTU1"/>
<proteinExistence type="predicted"/>
<feature type="region of interest" description="Disordered" evidence="1">
    <location>
        <begin position="1"/>
        <end position="85"/>
    </location>
</feature>
<accession>A0AAV8UTU1</accession>
<organism evidence="3 4">
    <name type="scientific">Rhodosorus marinus</name>
    <dbReference type="NCBI Taxonomy" id="101924"/>
    <lineage>
        <taxon>Eukaryota</taxon>
        <taxon>Rhodophyta</taxon>
        <taxon>Stylonematophyceae</taxon>
        <taxon>Stylonematales</taxon>
        <taxon>Stylonemataceae</taxon>
        <taxon>Rhodosorus</taxon>
    </lineage>
</organism>
<reference evidence="3 4" key="1">
    <citation type="journal article" date="2023" name="Nat. Commun.">
        <title>Origin of minicircular mitochondrial genomes in red algae.</title>
        <authorList>
            <person name="Lee Y."/>
            <person name="Cho C.H."/>
            <person name="Lee Y.M."/>
            <person name="Park S.I."/>
            <person name="Yang J.H."/>
            <person name="West J.A."/>
            <person name="Bhattacharya D."/>
            <person name="Yoon H.S."/>
        </authorList>
    </citation>
    <scope>NUCLEOTIDE SEQUENCE [LARGE SCALE GENOMIC DNA]</scope>
    <source>
        <strain evidence="3 4">CCMP1338</strain>
        <tissue evidence="3">Whole cell</tissue>
    </source>
</reference>
<feature type="compositionally biased region" description="Low complexity" evidence="1">
    <location>
        <begin position="40"/>
        <end position="53"/>
    </location>
</feature>
<evidence type="ECO:0000256" key="1">
    <source>
        <dbReference type="SAM" id="MobiDB-lite"/>
    </source>
</evidence>
<evidence type="ECO:0000313" key="4">
    <source>
        <dbReference type="Proteomes" id="UP001157974"/>
    </source>
</evidence>
<keyword evidence="2" id="KW-1133">Transmembrane helix</keyword>
<dbReference type="Proteomes" id="UP001157974">
    <property type="component" value="Unassembled WGS sequence"/>
</dbReference>
<comment type="caution">
    <text evidence="3">The sequence shown here is derived from an EMBL/GenBank/DDBJ whole genome shotgun (WGS) entry which is preliminary data.</text>
</comment>
<feature type="compositionally biased region" description="Basic residues" evidence="1">
    <location>
        <begin position="16"/>
        <end position="39"/>
    </location>
</feature>
<evidence type="ECO:0000313" key="3">
    <source>
        <dbReference type="EMBL" id="KAJ8904921.1"/>
    </source>
</evidence>
<gene>
    <name evidence="3" type="ORF">NDN08_001435</name>
</gene>
<feature type="transmembrane region" description="Helical" evidence="2">
    <location>
        <begin position="157"/>
        <end position="178"/>
    </location>
</feature>
<protein>
    <submittedName>
        <fullName evidence="3">Uncharacterized protein</fullName>
    </submittedName>
</protein>
<evidence type="ECO:0000256" key="2">
    <source>
        <dbReference type="SAM" id="Phobius"/>
    </source>
</evidence>
<feature type="compositionally biased region" description="Polar residues" evidence="1">
    <location>
        <begin position="66"/>
        <end position="77"/>
    </location>
</feature>
<dbReference type="EMBL" id="JAMWBK010000005">
    <property type="protein sequence ID" value="KAJ8904921.1"/>
    <property type="molecule type" value="Genomic_DNA"/>
</dbReference>
<keyword evidence="2" id="KW-0472">Membrane</keyword>
<keyword evidence="2" id="KW-0812">Transmembrane</keyword>
<name>A0AAV8UTU1_9RHOD</name>